<evidence type="ECO:0000259" key="1">
    <source>
        <dbReference type="Pfam" id="PF01370"/>
    </source>
</evidence>
<dbReference type="STRING" id="1391654.AKJ09_05103"/>
<evidence type="ECO:0000313" key="4">
    <source>
        <dbReference type="EMBL" id="AKU98439.1"/>
    </source>
</evidence>
<dbReference type="InterPro" id="IPR036291">
    <property type="entry name" value="NAD(P)-bd_dom_sf"/>
</dbReference>
<dbReference type="InterPro" id="IPR055170">
    <property type="entry name" value="GFO_IDH_MocA-like_dom"/>
</dbReference>
<reference evidence="4 5" key="1">
    <citation type="submission" date="2015-08" db="EMBL/GenBank/DDBJ databases">
        <authorList>
            <person name="Babu N.S."/>
            <person name="Beckwith C.J."/>
            <person name="Beseler K.G."/>
            <person name="Brison A."/>
            <person name="Carone J.V."/>
            <person name="Caskin T.P."/>
            <person name="Diamond M."/>
            <person name="Durham M.E."/>
            <person name="Foxe J.M."/>
            <person name="Go M."/>
            <person name="Henderson B.A."/>
            <person name="Jones I.B."/>
            <person name="McGettigan J.A."/>
            <person name="Micheletti S.J."/>
            <person name="Nasrallah M.E."/>
            <person name="Ortiz D."/>
            <person name="Piller C.R."/>
            <person name="Privatt S.R."/>
            <person name="Schneider S.L."/>
            <person name="Sharp S."/>
            <person name="Smith T.C."/>
            <person name="Stanton J.D."/>
            <person name="Ullery H.E."/>
            <person name="Wilson R.J."/>
            <person name="Serrano M.G."/>
            <person name="Buck G."/>
            <person name="Lee V."/>
            <person name="Wang Y."/>
            <person name="Carvalho R."/>
            <person name="Voegtly L."/>
            <person name="Shi R."/>
            <person name="Duckworth R."/>
            <person name="Johnson A."/>
            <person name="Loviza R."/>
            <person name="Walstead R."/>
            <person name="Shah Z."/>
            <person name="Kiflezghi M."/>
            <person name="Wade K."/>
            <person name="Ball S.L."/>
            <person name="Bradley K.W."/>
            <person name="Asai D.J."/>
            <person name="Bowman C.A."/>
            <person name="Russell D.A."/>
            <person name="Pope W.H."/>
            <person name="Jacobs-Sera D."/>
            <person name="Hendrix R.W."/>
            <person name="Hatfull G.F."/>
        </authorList>
    </citation>
    <scope>NUCLEOTIDE SEQUENCE [LARGE SCALE GENOMIC DNA]</scope>
    <source>
        <strain evidence="4 5">DSM 27648</strain>
    </source>
</reference>
<dbReference type="SUPFAM" id="SSF51735">
    <property type="entry name" value="NAD(P)-binding Rossmann-fold domains"/>
    <property type="match status" value="2"/>
</dbReference>
<sequence length="678" mass="72145">MTSARFRAGIVGAGSISEFHIHAVNALPGLVELVGVTDLDPARAEATAKRLQTNAYPSLDALVDKAGANVIHVLTPPSAHVPVALAALERGCHVLVEKPISEDEAEGKRIAELAMRKGLTVCVNHSLLFDPQVKRALDAVRAGKLGEVVSVDILRGSEYPPYEGGPLPPWYRSAGYAYRDLGVHCMYLLQALLGPIEAVSGEWRSLGGDPNLAFDEWRTLVRCKRGLGQFQLTWNVRPMQSQMIIHGTKAVLRVDLFAMFHGKRSSTPLPKAAERLVNAFTDSIQPLIDVPIGVWKFVRKDVRAYQGLRDLVAAFYRSLDVGTPPPVSAEEAVAIIPFVEQVARAAEADHAARLATFSTSAAIPIVVTGASGSLGSALVKRLVGEGKRVRLFVRRIPERPIAGVEYCFGNLGDRAAVDRALAGATTVIHAGASMKGGWPEHLGGTVMGTQNVIDACKKHGVEQLVHISSMSVVDWAGSSGLPVVAETAALEPRAGERGAYTRAKLEAERKVTEAAKAGLPCVILRPGQIFGGGIPIVNGAVARRAGGTWLILGDGKLELPLVYIDDVVDAILAAMTTKLTHGEIIHVIDDAQLTQADVLGLAGGGAAVIKVPRTVVFALGKLSEVPLGALGRPSPIALYRLKSALARLHCESDRALTLLGWQPRVGVLEGIRRVAALR</sequence>
<protein>
    <recommendedName>
        <fullName evidence="6">Oxidoreductase</fullName>
    </recommendedName>
</protein>
<keyword evidence="5" id="KW-1185">Reference proteome</keyword>
<dbReference type="EMBL" id="CP012333">
    <property type="protein sequence ID" value="AKU98439.1"/>
    <property type="molecule type" value="Genomic_DNA"/>
</dbReference>
<feature type="domain" description="GFO/IDH/MocA-like oxidoreductase" evidence="3">
    <location>
        <begin position="134"/>
        <end position="252"/>
    </location>
</feature>
<name>A0A0K1PZ58_9BACT</name>
<evidence type="ECO:0008006" key="6">
    <source>
        <dbReference type="Google" id="ProtNLM"/>
    </source>
</evidence>
<proteinExistence type="predicted"/>
<evidence type="ECO:0000259" key="2">
    <source>
        <dbReference type="Pfam" id="PF01408"/>
    </source>
</evidence>
<gene>
    <name evidence="4" type="ORF">AKJ09_05103</name>
</gene>
<accession>A0A0K1PZ58</accession>
<dbReference type="Gene3D" id="3.40.50.720">
    <property type="entry name" value="NAD(P)-binding Rossmann-like Domain"/>
    <property type="match status" value="2"/>
</dbReference>
<feature type="domain" description="Gfo/Idh/MocA-like oxidoreductase N-terminal" evidence="2">
    <location>
        <begin position="6"/>
        <end position="125"/>
    </location>
</feature>
<dbReference type="InterPro" id="IPR001509">
    <property type="entry name" value="Epimerase_deHydtase"/>
</dbReference>
<dbReference type="GO" id="GO:0000166">
    <property type="term" value="F:nucleotide binding"/>
    <property type="evidence" value="ECO:0007669"/>
    <property type="project" value="InterPro"/>
</dbReference>
<dbReference type="Pfam" id="PF01408">
    <property type="entry name" value="GFO_IDH_MocA"/>
    <property type="match status" value="1"/>
</dbReference>
<dbReference type="PANTHER" id="PTHR43377:SF1">
    <property type="entry name" value="BILIVERDIN REDUCTASE A"/>
    <property type="match status" value="1"/>
</dbReference>
<dbReference type="Proteomes" id="UP000064967">
    <property type="component" value="Chromosome"/>
</dbReference>
<feature type="domain" description="NAD-dependent epimerase/dehydratase" evidence="1">
    <location>
        <begin position="365"/>
        <end position="585"/>
    </location>
</feature>
<dbReference type="InterPro" id="IPR051450">
    <property type="entry name" value="Gfo/Idh/MocA_Oxidoreductases"/>
</dbReference>
<dbReference type="Pfam" id="PF01370">
    <property type="entry name" value="Epimerase"/>
    <property type="match status" value="1"/>
</dbReference>
<evidence type="ECO:0000313" key="5">
    <source>
        <dbReference type="Proteomes" id="UP000064967"/>
    </source>
</evidence>
<dbReference type="PANTHER" id="PTHR43377">
    <property type="entry name" value="BILIVERDIN REDUCTASE A"/>
    <property type="match status" value="1"/>
</dbReference>
<dbReference type="InterPro" id="IPR000683">
    <property type="entry name" value="Gfo/Idh/MocA-like_OxRdtase_N"/>
</dbReference>
<dbReference type="SUPFAM" id="SSF55347">
    <property type="entry name" value="Glyceraldehyde-3-phosphate dehydrogenase-like, C-terminal domain"/>
    <property type="match status" value="1"/>
</dbReference>
<organism evidence="4 5">
    <name type="scientific">Labilithrix luteola</name>
    <dbReference type="NCBI Taxonomy" id="1391654"/>
    <lineage>
        <taxon>Bacteria</taxon>
        <taxon>Pseudomonadati</taxon>
        <taxon>Myxococcota</taxon>
        <taxon>Polyangia</taxon>
        <taxon>Polyangiales</taxon>
        <taxon>Labilitrichaceae</taxon>
        <taxon>Labilithrix</taxon>
    </lineage>
</organism>
<dbReference type="KEGG" id="llu:AKJ09_05103"/>
<dbReference type="Pfam" id="PF22725">
    <property type="entry name" value="GFO_IDH_MocA_C3"/>
    <property type="match status" value="1"/>
</dbReference>
<dbReference type="OrthoDB" id="9814124at2"/>
<dbReference type="Gene3D" id="3.30.360.10">
    <property type="entry name" value="Dihydrodipicolinate Reductase, domain 2"/>
    <property type="match status" value="1"/>
</dbReference>
<evidence type="ECO:0000259" key="3">
    <source>
        <dbReference type="Pfam" id="PF22725"/>
    </source>
</evidence>
<dbReference type="AlphaFoldDB" id="A0A0K1PZ58"/>
<dbReference type="RefSeq" id="WP_146649398.1">
    <property type="nucleotide sequence ID" value="NZ_CP012333.1"/>
</dbReference>